<evidence type="ECO:0000313" key="2">
    <source>
        <dbReference type="EMBL" id="RDD80060.1"/>
    </source>
</evidence>
<reference evidence="2 3" key="1">
    <citation type="submission" date="2018-07" db="EMBL/GenBank/DDBJ databases">
        <title>Dyella tabacisoli L4-6T, whole genome shotgun sequence.</title>
        <authorList>
            <person name="Zhou X.-K."/>
            <person name="Li W.-J."/>
            <person name="Duan Y.-Q."/>
        </authorList>
    </citation>
    <scope>NUCLEOTIDE SEQUENCE [LARGE SCALE GENOMIC DNA]</scope>
    <source>
        <strain evidence="2 3">L4-6</strain>
    </source>
</reference>
<proteinExistence type="predicted"/>
<keyword evidence="1" id="KW-1133">Transmembrane helix</keyword>
<keyword evidence="1" id="KW-0472">Membrane</keyword>
<comment type="caution">
    <text evidence="2">The sequence shown here is derived from an EMBL/GenBank/DDBJ whole genome shotgun (WGS) entry which is preliminary data.</text>
</comment>
<gene>
    <name evidence="2" type="ORF">DVJ77_19505</name>
</gene>
<accession>A0A369UKE0</accession>
<name>A0A369UKE0_9GAMM</name>
<dbReference type="OrthoDB" id="9898930at2"/>
<dbReference type="AlphaFoldDB" id="A0A369UKE0"/>
<evidence type="ECO:0000256" key="1">
    <source>
        <dbReference type="SAM" id="Phobius"/>
    </source>
</evidence>
<organism evidence="2 3">
    <name type="scientific">Dyella tabacisoli</name>
    <dbReference type="NCBI Taxonomy" id="2282381"/>
    <lineage>
        <taxon>Bacteria</taxon>
        <taxon>Pseudomonadati</taxon>
        <taxon>Pseudomonadota</taxon>
        <taxon>Gammaproteobacteria</taxon>
        <taxon>Lysobacterales</taxon>
        <taxon>Rhodanobacteraceae</taxon>
        <taxon>Dyella</taxon>
    </lineage>
</organism>
<keyword evidence="3" id="KW-1185">Reference proteome</keyword>
<keyword evidence="1" id="KW-0812">Transmembrane</keyword>
<feature type="transmembrane region" description="Helical" evidence="1">
    <location>
        <begin position="12"/>
        <end position="31"/>
    </location>
</feature>
<feature type="transmembrane region" description="Helical" evidence="1">
    <location>
        <begin position="37"/>
        <end position="58"/>
    </location>
</feature>
<dbReference type="EMBL" id="QQAH01000022">
    <property type="protein sequence ID" value="RDD80060.1"/>
    <property type="molecule type" value="Genomic_DNA"/>
</dbReference>
<evidence type="ECO:0000313" key="3">
    <source>
        <dbReference type="Proteomes" id="UP000253782"/>
    </source>
</evidence>
<dbReference type="RefSeq" id="WP_114847207.1">
    <property type="nucleotide sequence ID" value="NZ_JBHSPE010000025.1"/>
</dbReference>
<protein>
    <submittedName>
        <fullName evidence="2">Uncharacterized protein</fullName>
    </submittedName>
</protein>
<sequence>MVKSYRPSSTSQFVTLLVGLPGTALCFWVSAKAVGQAPILVACAFVALGVVLAMHVLFDLTLRIAMDAHSITRSWLFGSKVVPVSEIHRLSWGGARGVLILTIHYGAKRFIQISSNSLARQELRAIHNDVLVALGLEGVPMRPLFAEYVGYVDIDEMIKMKG</sequence>
<dbReference type="Proteomes" id="UP000253782">
    <property type="component" value="Unassembled WGS sequence"/>
</dbReference>